<gene>
    <name evidence="2" type="ORF">GALMADRAFT_144431</name>
</gene>
<feature type="signal peptide" evidence="1">
    <location>
        <begin position="1"/>
        <end position="16"/>
    </location>
</feature>
<organism evidence="2 3">
    <name type="scientific">Galerina marginata (strain CBS 339.88)</name>
    <dbReference type="NCBI Taxonomy" id="685588"/>
    <lineage>
        <taxon>Eukaryota</taxon>
        <taxon>Fungi</taxon>
        <taxon>Dikarya</taxon>
        <taxon>Basidiomycota</taxon>
        <taxon>Agaricomycotina</taxon>
        <taxon>Agaricomycetes</taxon>
        <taxon>Agaricomycetidae</taxon>
        <taxon>Agaricales</taxon>
        <taxon>Agaricineae</taxon>
        <taxon>Strophariaceae</taxon>
        <taxon>Galerina</taxon>
    </lineage>
</organism>
<evidence type="ECO:0000256" key="1">
    <source>
        <dbReference type="SAM" id="SignalP"/>
    </source>
</evidence>
<reference evidence="3" key="1">
    <citation type="journal article" date="2014" name="Proc. Natl. Acad. Sci. U.S.A.">
        <title>Extensive sampling of basidiomycete genomes demonstrates inadequacy of the white-rot/brown-rot paradigm for wood decay fungi.</title>
        <authorList>
            <person name="Riley R."/>
            <person name="Salamov A.A."/>
            <person name="Brown D.W."/>
            <person name="Nagy L.G."/>
            <person name="Floudas D."/>
            <person name="Held B.W."/>
            <person name="Levasseur A."/>
            <person name="Lombard V."/>
            <person name="Morin E."/>
            <person name="Otillar R."/>
            <person name="Lindquist E.A."/>
            <person name="Sun H."/>
            <person name="LaButti K.M."/>
            <person name="Schmutz J."/>
            <person name="Jabbour D."/>
            <person name="Luo H."/>
            <person name="Baker S.E."/>
            <person name="Pisabarro A.G."/>
            <person name="Walton J.D."/>
            <person name="Blanchette R.A."/>
            <person name="Henrissat B."/>
            <person name="Martin F."/>
            <person name="Cullen D."/>
            <person name="Hibbett D.S."/>
            <person name="Grigoriev I.V."/>
        </authorList>
    </citation>
    <scope>NUCLEOTIDE SEQUENCE [LARGE SCALE GENOMIC DNA]</scope>
    <source>
        <strain evidence="3">CBS 339.88</strain>
    </source>
</reference>
<evidence type="ECO:0008006" key="4">
    <source>
        <dbReference type="Google" id="ProtNLM"/>
    </source>
</evidence>
<dbReference type="Proteomes" id="UP000027222">
    <property type="component" value="Unassembled WGS sequence"/>
</dbReference>
<keyword evidence="1" id="KW-0732">Signal</keyword>
<protein>
    <recommendedName>
        <fullName evidence="4">Hydrophobin</fullName>
    </recommendedName>
</protein>
<sequence length="54" mass="5387">MNSFAVALAFVAQALATPAPQGSTAVIHCDTPLHPKCPVGFQCCGPISATTGGM</sequence>
<feature type="chain" id="PRO_5001648436" description="Hydrophobin" evidence="1">
    <location>
        <begin position="17"/>
        <end position="54"/>
    </location>
</feature>
<proteinExistence type="predicted"/>
<name>A0A067SJC1_GALM3</name>
<accession>A0A067SJC1</accession>
<dbReference type="EMBL" id="KL142395">
    <property type="protein sequence ID" value="KDR70966.1"/>
    <property type="molecule type" value="Genomic_DNA"/>
</dbReference>
<evidence type="ECO:0000313" key="2">
    <source>
        <dbReference type="EMBL" id="KDR70966.1"/>
    </source>
</evidence>
<dbReference type="OrthoDB" id="10500008at2759"/>
<dbReference type="AlphaFoldDB" id="A0A067SJC1"/>
<keyword evidence="3" id="KW-1185">Reference proteome</keyword>
<evidence type="ECO:0000313" key="3">
    <source>
        <dbReference type="Proteomes" id="UP000027222"/>
    </source>
</evidence>
<dbReference type="HOGENOM" id="CLU_175717_1_0_1"/>